<dbReference type="AlphaFoldDB" id="A0AAE9YRF0"/>
<evidence type="ECO:0000313" key="2">
    <source>
        <dbReference type="EMBL" id="WDD98162.1"/>
    </source>
</evidence>
<dbReference type="KEGG" id="tact:SG35_023240"/>
<proteinExistence type="predicted"/>
<dbReference type="Proteomes" id="UP000032568">
    <property type="component" value="Chromosome"/>
</dbReference>
<dbReference type="RefSeq" id="WP_152646443.1">
    <property type="nucleotide sequence ID" value="NZ_CP059735.1"/>
</dbReference>
<dbReference type="EMBL" id="CP059735">
    <property type="protein sequence ID" value="WDD98162.1"/>
    <property type="molecule type" value="Genomic_DNA"/>
</dbReference>
<evidence type="ECO:0000256" key="1">
    <source>
        <dbReference type="SAM" id="SignalP"/>
    </source>
</evidence>
<reference evidence="2 3" key="1">
    <citation type="journal article" date="2015" name="Genome Announc.">
        <title>Draft Genome Sequences of Marine Isolates of Thalassomonas viridans and Thalassomonas actiniarum.</title>
        <authorList>
            <person name="Olonade I."/>
            <person name="van Zyl L.J."/>
            <person name="Trindade M."/>
        </authorList>
    </citation>
    <scope>NUCLEOTIDE SEQUENCE [LARGE SCALE GENOMIC DNA]</scope>
    <source>
        <strain evidence="2 3">A5K-106</strain>
    </source>
</reference>
<accession>A0AAE9YRF0</accession>
<feature type="signal peptide" evidence="1">
    <location>
        <begin position="1"/>
        <end position="20"/>
    </location>
</feature>
<sequence length="102" mass="11190">MMKKLMLTLMLTICSCNLFAAASATGEVKRIYPAGNGRIYFTLKNDACASSQYYYFNLEGELNKANYALLLAAANTGKAVTVALPACPTDQPVLINYLYQDF</sequence>
<feature type="chain" id="PRO_5042099372" evidence="1">
    <location>
        <begin position="21"/>
        <end position="102"/>
    </location>
</feature>
<reference evidence="2 3" key="2">
    <citation type="journal article" date="2022" name="Mar. Drugs">
        <title>Bioassay-Guided Fractionation Leads to the Detection of Cholic Acid Generated by the Rare Thalassomonas sp.</title>
        <authorList>
            <person name="Pheiffer F."/>
            <person name="Schneider Y.K."/>
            <person name="Hansen E.H."/>
            <person name="Andersen J.H."/>
            <person name="Isaksson J."/>
            <person name="Busche T."/>
            <person name="R C."/>
            <person name="Kalinowski J."/>
            <person name="Zyl L.V."/>
            <person name="Trindade M."/>
        </authorList>
    </citation>
    <scope>NUCLEOTIDE SEQUENCE [LARGE SCALE GENOMIC DNA]</scope>
    <source>
        <strain evidence="2 3">A5K-106</strain>
    </source>
</reference>
<gene>
    <name evidence="2" type="ORF">SG35_023240</name>
</gene>
<evidence type="ECO:0000313" key="3">
    <source>
        <dbReference type="Proteomes" id="UP000032568"/>
    </source>
</evidence>
<name>A0AAE9YRF0_9GAMM</name>
<dbReference type="PROSITE" id="PS51257">
    <property type="entry name" value="PROKAR_LIPOPROTEIN"/>
    <property type="match status" value="1"/>
</dbReference>
<keyword evidence="3" id="KW-1185">Reference proteome</keyword>
<organism evidence="2 3">
    <name type="scientific">Thalassomonas actiniarum</name>
    <dbReference type="NCBI Taxonomy" id="485447"/>
    <lineage>
        <taxon>Bacteria</taxon>
        <taxon>Pseudomonadati</taxon>
        <taxon>Pseudomonadota</taxon>
        <taxon>Gammaproteobacteria</taxon>
        <taxon>Alteromonadales</taxon>
        <taxon>Colwelliaceae</taxon>
        <taxon>Thalassomonas</taxon>
    </lineage>
</organism>
<keyword evidence="1" id="KW-0732">Signal</keyword>
<protein>
    <submittedName>
        <fullName evidence="2">Uncharacterized protein</fullName>
    </submittedName>
</protein>